<evidence type="ECO:0000313" key="3">
    <source>
        <dbReference type="EMBL" id="CAH0022815.1"/>
    </source>
</evidence>
<dbReference type="EMBL" id="CABFNQ020000687">
    <property type="protein sequence ID" value="CAH0022815.1"/>
    <property type="molecule type" value="Genomic_DNA"/>
</dbReference>
<evidence type="ECO:0000256" key="1">
    <source>
        <dbReference type="SAM" id="MobiDB-lite"/>
    </source>
</evidence>
<proteinExistence type="predicted"/>
<feature type="compositionally biased region" description="Basic and acidic residues" evidence="1">
    <location>
        <begin position="36"/>
        <end position="53"/>
    </location>
</feature>
<evidence type="ECO:0000259" key="2">
    <source>
        <dbReference type="Pfam" id="PF26118"/>
    </source>
</evidence>
<sequence>MGRNNDFEEHDYYPSPRRSAPEFEEEFRRRVVTRSPPRERGVSFLREEARRPEAGPVVLRSREVETIDRHRRSPSPRYEEVLVRRPRSQSTHAHEHERTKSRTRYVEKERVRKVSPSPAPKPQMVRYVERRPRSPSPVQRDRIRIVDKRREASSSSSSSSSSEDAPPSKIRAPTIERDVITHYRGIDHGVVKAAPPSPIPLPRRRSFVRERETDIDISLSKNRTAVDVTTRDRNRSRSRERRSGKDELVVYKEKARPRAHSAGPLHTPIDEEGEFLSSKIDSRGRMGEAWHGATKDWTIVDVPPGTERVRMDGVGGGSTDTQWSKYSGVRRTQFIPERDGDPVPRKPSPEKKDKVYEREREVDFERTVDVVRTKTPQPKREMWTEISKDLVSRSAIEYMGYEYEDSPGFFYIMDYLKYDDVLQLTELTEDIRRHREDRVRELEWDRESRRQHHHQHHAHHYHTHPYEQWDEEHVREREIIYENGRPVREIIR</sequence>
<dbReference type="Pfam" id="PF26118">
    <property type="entry name" value="DUF8035"/>
    <property type="match status" value="1"/>
</dbReference>
<dbReference type="InterPro" id="IPR058348">
    <property type="entry name" value="DUF8035"/>
</dbReference>
<accession>A0A9N9VI14</accession>
<comment type="caution">
    <text evidence="3">The sequence shown here is derived from an EMBL/GenBank/DDBJ whole genome shotgun (WGS) entry which is preliminary data.</text>
</comment>
<feature type="compositionally biased region" description="Basic and acidic residues" evidence="1">
    <location>
        <begin position="92"/>
        <end position="112"/>
    </location>
</feature>
<feature type="compositionally biased region" description="Basic and acidic residues" evidence="1">
    <location>
        <begin position="229"/>
        <end position="246"/>
    </location>
</feature>
<evidence type="ECO:0000313" key="4">
    <source>
        <dbReference type="Proteomes" id="UP000696573"/>
    </source>
</evidence>
<dbReference type="AlphaFoldDB" id="A0A9N9VI14"/>
<feature type="compositionally biased region" description="Low complexity" evidence="1">
    <location>
        <begin position="153"/>
        <end position="162"/>
    </location>
</feature>
<feature type="compositionally biased region" description="Basic and acidic residues" evidence="1">
    <location>
        <begin position="336"/>
        <end position="354"/>
    </location>
</feature>
<feature type="compositionally biased region" description="Basic and acidic residues" evidence="1">
    <location>
        <begin position="1"/>
        <end position="12"/>
    </location>
</feature>
<protein>
    <recommendedName>
        <fullName evidence="2">DUF8035 domain-containing protein</fullName>
    </recommendedName>
</protein>
<dbReference type="OrthoDB" id="5410752at2759"/>
<feature type="region of interest" description="Disordered" evidence="1">
    <location>
        <begin position="335"/>
        <end position="354"/>
    </location>
</feature>
<reference evidence="3" key="1">
    <citation type="submission" date="2021-10" db="EMBL/GenBank/DDBJ databases">
        <authorList>
            <person name="Piombo E."/>
        </authorList>
    </citation>
    <scope>NUCLEOTIDE SEQUENCE</scope>
</reference>
<feature type="compositionally biased region" description="Basic and acidic residues" evidence="1">
    <location>
        <begin position="139"/>
        <end position="152"/>
    </location>
</feature>
<keyword evidence="4" id="KW-1185">Reference proteome</keyword>
<name>A0A9N9VI14_9HYPO</name>
<feature type="region of interest" description="Disordered" evidence="1">
    <location>
        <begin position="226"/>
        <end position="246"/>
    </location>
</feature>
<gene>
    <name evidence="3" type="ORF">CRHIZ90672A_00015162</name>
</gene>
<dbReference type="Proteomes" id="UP000696573">
    <property type="component" value="Unassembled WGS sequence"/>
</dbReference>
<feature type="region of interest" description="Disordered" evidence="1">
    <location>
        <begin position="1"/>
        <end position="176"/>
    </location>
</feature>
<feature type="domain" description="DUF8035" evidence="2">
    <location>
        <begin position="380"/>
        <end position="433"/>
    </location>
</feature>
<organism evidence="3 4">
    <name type="scientific">Clonostachys rhizophaga</name>
    <dbReference type="NCBI Taxonomy" id="160324"/>
    <lineage>
        <taxon>Eukaryota</taxon>
        <taxon>Fungi</taxon>
        <taxon>Dikarya</taxon>
        <taxon>Ascomycota</taxon>
        <taxon>Pezizomycotina</taxon>
        <taxon>Sordariomycetes</taxon>
        <taxon>Hypocreomycetidae</taxon>
        <taxon>Hypocreales</taxon>
        <taxon>Bionectriaceae</taxon>
        <taxon>Clonostachys</taxon>
    </lineage>
</organism>